<evidence type="ECO:0000313" key="2">
    <source>
        <dbReference type="Proteomes" id="UP001328733"/>
    </source>
</evidence>
<proteinExistence type="predicted"/>
<dbReference type="AlphaFoldDB" id="A0AAW9QXH0"/>
<evidence type="ECO:0000313" key="1">
    <source>
        <dbReference type="EMBL" id="MEG3437504.1"/>
    </source>
</evidence>
<dbReference type="Proteomes" id="UP001328733">
    <property type="component" value="Unassembled WGS sequence"/>
</dbReference>
<keyword evidence="2" id="KW-1185">Reference proteome</keyword>
<reference evidence="1 2" key="1">
    <citation type="submission" date="2024-01" db="EMBL/GenBank/DDBJ databases">
        <title>Genomic insights into the taxonomy and metabolism of the cyanobacterium Pannus brasiliensis CCIBt3594.</title>
        <authorList>
            <person name="Machado M."/>
            <person name="Botero N.B."/>
            <person name="Andreote A.P.D."/>
            <person name="Feitosa A.M.T."/>
            <person name="Popin R."/>
            <person name="Sivonen K."/>
            <person name="Fiore M.F."/>
        </authorList>
    </citation>
    <scope>NUCLEOTIDE SEQUENCE [LARGE SCALE GENOMIC DNA]</scope>
    <source>
        <strain evidence="1 2">CCIBt3594</strain>
    </source>
</reference>
<accession>A0AAW9QXH0</accession>
<organism evidence="1 2">
    <name type="scientific">Pannus brasiliensis CCIBt3594</name>
    <dbReference type="NCBI Taxonomy" id="1427578"/>
    <lineage>
        <taxon>Bacteria</taxon>
        <taxon>Bacillati</taxon>
        <taxon>Cyanobacteriota</taxon>
        <taxon>Cyanophyceae</taxon>
        <taxon>Oscillatoriophycideae</taxon>
        <taxon>Chroococcales</taxon>
        <taxon>Microcystaceae</taxon>
        <taxon>Pannus</taxon>
    </lineage>
</organism>
<dbReference type="RefSeq" id="WP_332864984.1">
    <property type="nucleotide sequence ID" value="NZ_JBAFSM010000016.1"/>
</dbReference>
<comment type="caution">
    <text evidence="1">The sequence shown here is derived from an EMBL/GenBank/DDBJ whole genome shotgun (WGS) entry which is preliminary data.</text>
</comment>
<name>A0AAW9QXH0_9CHRO</name>
<dbReference type="EMBL" id="JBAFSM010000016">
    <property type="protein sequence ID" value="MEG3437504.1"/>
    <property type="molecule type" value="Genomic_DNA"/>
</dbReference>
<gene>
    <name evidence="1" type="ORF">V0288_10270</name>
</gene>
<sequence length="89" mass="9761">MKDTTRILPVKPPPIAPATLSASDLAARLFPNVVACSSVCRHCRFYNFQGRGNGYCQRLGVPVRGNWRVCSLACSPFAPSWEGVEDHGR</sequence>
<protein>
    <submittedName>
        <fullName evidence="1">Uncharacterized protein</fullName>
    </submittedName>
</protein>